<reference evidence="2" key="1">
    <citation type="submission" date="2018-10" db="EMBL/GenBank/DDBJ databases">
        <title>Effector identification in a new, highly contiguous assembly of the strawberry crown rot pathogen Phytophthora cactorum.</title>
        <authorList>
            <person name="Armitage A.D."/>
            <person name="Nellist C.F."/>
            <person name="Bates H."/>
            <person name="Vickerstaff R.J."/>
            <person name="Harrison R.J."/>
        </authorList>
    </citation>
    <scope>NUCLEOTIDE SEQUENCE</scope>
    <source>
        <strain evidence="2">4040</strain>
    </source>
</reference>
<sequence>MNALPILKQKESRFCSTECVKKFFNEEDVDLEELTPSSTARVSISSQATETDLAQGDGEF</sequence>
<dbReference type="Proteomes" id="UP000736787">
    <property type="component" value="Unassembled WGS sequence"/>
</dbReference>
<evidence type="ECO:0000313" key="2">
    <source>
        <dbReference type="EMBL" id="KAG2937566.1"/>
    </source>
</evidence>
<proteinExistence type="predicted"/>
<name>A0A8T1KUZ6_9STRA</name>
<evidence type="ECO:0000256" key="1">
    <source>
        <dbReference type="SAM" id="MobiDB-lite"/>
    </source>
</evidence>
<dbReference type="EMBL" id="RCMK01000305">
    <property type="protein sequence ID" value="KAG2937566.1"/>
    <property type="molecule type" value="Genomic_DNA"/>
</dbReference>
<organism evidence="2 3">
    <name type="scientific">Phytophthora cactorum</name>
    <dbReference type="NCBI Taxonomy" id="29920"/>
    <lineage>
        <taxon>Eukaryota</taxon>
        <taxon>Sar</taxon>
        <taxon>Stramenopiles</taxon>
        <taxon>Oomycota</taxon>
        <taxon>Peronosporomycetes</taxon>
        <taxon>Peronosporales</taxon>
        <taxon>Peronosporaceae</taxon>
        <taxon>Phytophthora</taxon>
    </lineage>
</organism>
<feature type="compositionally biased region" description="Polar residues" evidence="1">
    <location>
        <begin position="35"/>
        <end position="52"/>
    </location>
</feature>
<accession>A0A8T1KUZ6</accession>
<gene>
    <name evidence="2" type="ORF">PC117_g11635</name>
</gene>
<feature type="region of interest" description="Disordered" evidence="1">
    <location>
        <begin position="35"/>
        <end position="60"/>
    </location>
</feature>
<dbReference type="AlphaFoldDB" id="A0A8T1KUZ6"/>
<comment type="caution">
    <text evidence="2">The sequence shown here is derived from an EMBL/GenBank/DDBJ whole genome shotgun (WGS) entry which is preliminary data.</text>
</comment>
<protein>
    <submittedName>
        <fullName evidence="2">Uncharacterized protein</fullName>
    </submittedName>
</protein>
<evidence type="ECO:0000313" key="3">
    <source>
        <dbReference type="Proteomes" id="UP000736787"/>
    </source>
</evidence>